<evidence type="ECO:0000256" key="4">
    <source>
        <dbReference type="ARBA" id="ARBA00023136"/>
    </source>
</evidence>
<dbReference type="Proteomes" id="UP000193685">
    <property type="component" value="Unassembled WGS sequence"/>
</dbReference>
<evidence type="ECO:0000256" key="2">
    <source>
        <dbReference type="ARBA" id="ARBA00022692"/>
    </source>
</evidence>
<evidence type="ECO:0008006" key="8">
    <source>
        <dbReference type="Google" id="ProtNLM"/>
    </source>
</evidence>
<organism evidence="6 7">
    <name type="scientific">Protomyces lactucae-debilis</name>
    <dbReference type="NCBI Taxonomy" id="2754530"/>
    <lineage>
        <taxon>Eukaryota</taxon>
        <taxon>Fungi</taxon>
        <taxon>Dikarya</taxon>
        <taxon>Ascomycota</taxon>
        <taxon>Taphrinomycotina</taxon>
        <taxon>Taphrinomycetes</taxon>
        <taxon>Taphrinales</taxon>
        <taxon>Protomycetaceae</taxon>
        <taxon>Protomyces</taxon>
    </lineage>
</organism>
<dbReference type="SUPFAM" id="SSF161084">
    <property type="entry name" value="MAPEG domain-like"/>
    <property type="match status" value="1"/>
</dbReference>
<feature type="transmembrane region" description="Helical" evidence="5">
    <location>
        <begin position="12"/>
        <end position="34"/>
    </location>
</feature>
<keyword evidence="7" id="KW-1185">Reference proteome</keyword>
<dbReference type="PANTHER" id="PTHR35371">
    <property type="entry name" value="INNER MEMBRANE PROTEIN"/>
    <property type="match status" value="1"/>
</dbReference>
<dbReference type="OrthoDB" id="2122304at2759"/>
<evidence type="ECO:0000313" key="6">
    <source>
        <dbReference type="EMBL" id="ORY78590.1"/>
    </source>
</evidence>
<dbReference type="GO" id="GO:0016020">
    <property type="term" value="C:membrane"/>
    <property type="evidence" value="ECO:0007669"/>
    <property type="project" value="UniProtKB-SubCell"/>
</dbReference>
<dbReference type="Pfam" id="PF01124">
    <property type="entry name" value="MAPEG"/>
    <property type="match status" value="1"/>
</dbReference>
<dbReference type="EMBL" id="MCFI01000017">
    <property type="protein sequence ID" value="ORY78590.1"/>
    <property type="molecule type" value="Genomic_DNA"/>
</dbReference>
<reference evidence="6 7" key="1">
    <citation type="submission" date="2016-07" db="EMBL/GenBank/DDBJ databases">
        <title>Pervasive Adenine N6-methylation of Active Genes in Fungi.</title>
        <authorList>
            <consortium name="DOE Joint Genome Institute"/>
            <person name="Mondo S.J."/>
            <person name="Dannebaum R.O."/>
            <person name="Kuo R.C."/>
            <person name="Labutti K."/>
            <person name="Haridas S."/>
            <person name="Kuo A."/>
            <person name="Salamov A."/>
            <person name="Ahrendt S.R."/>
            <person name="Lipzen A."/>
            <person name="Sullivan W."/>
            <person name="Andreopoulos W.B."/>
            <person name="Clum A."/>
            <person name="Lindquist E."/>
            <person name="Daum C."/>
            <person name="Ramamoorthy G.K."/>
            <person name="Gryganskyi A."/>
            <person name="Culley D."/>
            <person name="Magnuson J.K."/>
            <person name="James T.Y."/>
            <person name="O'Malley M.A."/>
            <person name="Stajich J.E."/>
            <person name="Spatafora J.W."/>
            <person name="Visel A."/>
            <person name="Grigoriev I.V."/>
        </authorList>
    </citation>
    <scope>NUCLEOTIDE SEQUENCE [LARGE SCALE GENOMIC DNA]</scope>
    <source>
        <strain evidence="6 7">12-1054</strain>
    </source>
</reference>
<keyword evidence="3 5" id="KW-1133">Transmembrane helix</keyword>
<dbReference type="PANTHER" id="PTHR35371:SF1">
    <property type="entry name" value="BLR7753 PROTEIN"/>
    <property type="match status" value="1"/>
</dbReference>
<dbReference type="OMA" id="WLRTAIW"/>
<dbReference type="InterPro" id="IPR023352">
    <property type="entry name" value="MAPEG-like_dom_sf"/>
</dbReference>
<name>A0A1Y2F3V4_PROLT</name>
<evidence type="ECO:0000256" key="3">
    <source>
        <dbReference type="ARBA" id="ARBA00022989"/>
    </source>
</evidence>
<accession>A0A1Y2F3V4</accession>
<dbReference type="AlphaFoldDB" id="A0A1Y2F3V4"/>
<evidence type="ECO:0000256" key="1">
    <source>
        <dbReference type="ARBA" id="ARBA00004370"/>
    </source>
</evidence>
<gene>
    <name evidence="6" type="ORF">BCR37DRAFT_108426</name>
</gene>
<comment type="subcellular location">
    <subcellularLocation>
        <location evidence="1">Membrane</location>
    </subcellularLocation>
</comment>
<dbReference type="Gene3D" id="1.20.120.550">
    <property type="entry name" value="Membrane associated eicosanoid/glutathione metabolism-like domain"/>
    <property type="match status" value="1"/>
</dbReference>
<protein>
    <recommendedName>
        <fullName evidence="8">Membrane-associated, eicosanoid/glutathione metabolism protein</fullName>
    </recommendedName>
</protein>
<feature type="transmembrane region" description="Helical" evidence="5">
    <location>
        <begin position="127"/>
        <end position="147"/>
    </location>
</feature>
<sequence length="151" mass="16648">MSFSNPNYSFYAVPAAWLLAIVPHWIAAGMANSVDKFDNVEPRMAHENLKAKMTAAQHAKFRRAEAAQMNGFENLPFFASAVVAANLAKLDNGLVNKYCAAYLISRVVYNYLYITTTDLSKSPLRSLTYLFGIGSIFTLFIKAGRAANALL</sequence>
<keyword evidence="2 5" id="KW-0812">Transmembrane</keyword>
<dbReference type="InterPro" id="IPR001129">
    <property type="entry name" value="Membr-assoc_MAPEG"/>
</dbReference>
<proteinExistence type="predicted"/>
<comment type="caution">
    <text evidence="6">The sequence shown here is derived from an EMBL/GenBank/DDBJ whole genome shotgun (WGS) entry which is preliminary data.</text>
</comment>
<evidence type="ECO:0000256" key="5">
    <source>
        <dbReference type="SAM" id="Phobius"/>
    </source>
</evidence>
<evidence type="ECO:0000313" key="7">
    <source>
        <dbReference type="Proteomes" id="UP000193685"/>
    </source>
</evidence>
<dbReference type="RefSeq" id="XP_040723471.1">
    <property type="nucleotide sequence ID" value="XM_040865903.1"/>
</dbReference>
<dbReference type="GeneID" id="63782502"/>
<keyword evidence="4 5" id="KW-0472">Membrane</keyword>